<accession>A0ABD3K3R6</accession>
<organism evidence="2 3">
    <name type="scientific">Eucalyptus globulus</name>
    <name type="common">Tasmanian blue gum</name>
    <dbReference type="NCBI Taxonomy" id="34317"/>
    <lineage>
        <taxon>Eukaryota</taxon>
        <taxon>Viridiplantae</taxon>
        <taxon>Streptophyta</taxon>
        <taxon>Embryophyta</taxon>
        <taxon>Tracheophyta</taxon>
        <taxon>Spermatophyta</taxon>
        <taxon>Magnoliopsida</taxon>
        <taxon>eudicotyledons</taxon>
        <taxon>Gunneridae</taxon>
        <taxon>Pentapetalae</taxon>
        <taxon>rosids</taxon>
        <taxon>malvids</taxon>
        <taxon>Myrtales</taxon>
        <taxon>Myrtaceae</taxon>
        <taxon>Myrtoideae</taxon>
        <taxon>Eucalypteae</taxon>
        <taxon>Eucalyptus</taxon>
    </lineage>
</organism>
<sequence length="101" mass="10380">MGGLASATGGACSASDPWARIDRRPRRSGQGVARRPTPGADSTSLALAELAEGKRRRAGRGVARRPTPGADSAGALAKLAEGERQRVGRGVADLFCIVLDL</sequence>
<keyword evidence="3" id="KW-1185">Reference proteome</keyword>
<name>A0ABD3K3R6_EUCGL</name>
<gene>
    <name evidence="2" type="ORF">ACJRO7_023976</name>
</gene>
<proteinExistence type="predicted"/>
<evidence type="ECO:0000313" key="3">
    <source>
        <dbReference type="Proteomes" id="UP001634007"/>
    </source>
</evidence>
<feature type="compositionally biased region" description="Basic residues" evidence="1">
    <location>
        <begin position="54"/>
        <end position="63"/>
    </location>
</feature>
<dbReference type="Proteomes" id="UP001634007">
    <property type="component" value="Unassembled WGS sequence"/>
</dbReference>
<evidence type="ECO:0000313" key="2">
    <source>
        <dbReference type="EMBL" id="KAL3734719.1"/>
    </source>
</evidence>
<protein>
    <submittedName>
        <fullName evidence="2">Uncharacterized protein</fullName>
    </submittedName>
</protein>
<reference evidence="2 3" key="1">
    <citation type="submission" date="2024-11" db="EMBL/GenBank/DDBJ databases">
        <title>Chromosome-level genome assembly of Eucalyptus globulus Labill. provides insights into its genome evolution.</title>
        <authorList>
            <person name="Li X."/>
        </authorList>
    </citation>
    <scope>NUCLEOTIDE SEQUENCE [LARGE SCALE GENOMIC DNA]</scope>
    <source>
        <strain evidence="2">CL2024</strain>
        <tissue evidence="2">Fresh tender leaves</tissue>
    </source>
</reference>
<feature type="region of interest" description="Disordered" evidence="1">
    <location>
        <begin position="1"/>
        <end position="74"/>
    </location>
</feature>
<evidence type="ECO:0000256" key="1">
    <source>
        <dbReference type="SAM" id="MobiDB-lite"/>
    </source>
</evidence>
<dbReference type="EMBL" id="JBJKBG010000006">
    <property type="protein sequence ID" value="KAL3734719.1"/>
    <property type="molecule type" value="Genomic_DNA"/>
</dbReference>
<comment type="caution">
    <text evidence="2">The sequence shown here is derived from an EMBL/GenBank/DDBJ whole genome shotgun (WGS) entry which is preliminary data.</text>
</comment>
<dbReference type="AlphaFoldDB" id="A0ABD3K3R6"/>